<keyword evidence="1 11" id="KW-0963">Cytoplasm</keyword>
<dbReference type="SUPFAM" id="SSF46565">
    <property type="entry name" value="Chaperone J-domain"/>
    <property type="match status" value="1"/>
</dbReference>
<dbReference type="GO" id="GO:0042026">
    <property type="term" value="P:protein refolding"/>
    <property type="evidence" value="ECO:0007669"/>
    <property type="project" value="TreeGrafter"/>
</dbReference>
<comment type="subcellular location">
    <subcellularLocation>
        <location evidence="11">Cytoplasm</location>
    </subcellularLocation>
</comment>
<feature type="domain" description="J" evidence="13">
    <location>
        <begin position="5"/>
        <end position="70"/>
    </location>
</feature>
<dbReference type="InterPro" id="IPR012724">
    <property type="entry name" value="DnaJ"/>
</dbReference>
<dbReference type="NCBIfam" id="NF008035">
    <property type="entry name" value="PRK10767.1"/>
    <property type="match status" value="1"/>
</dbReference>
<evidence type="ECO:0000313" key="16">
    <source>
        <dbReference type="Proteomes" id="UP000027982"/>
    </source>
</evidence>
<feature type="zinc finger region" description="CR-type" evidence="12">
    <location>
        <begin position="131"/>
        <end position="213"/>
    </location>
</feature>
<dbReference type="RefSeq" id="WP_025228039.1">
    <property type="nucleotide sequence ID" value="NZ_CP007139.1"/>
</dbReference>
<gene>
    <name evidence="11" type="primary">dnaJ</name>
    <name evidence="15" type="ORF">OP10G_4726</name>
</gene>
<feature type="binding site" evidence="11">
    <location>
        <position position="204"/>
    </location>
    <ligand>
        <name>Zn(2+)</name>
        <dbReference type="ChEBI" id="CHEBI:29105"/>
        <label>1</label>
    </ligand>
</feature>
<proteinExistence type="inferred from homology"/>
<dbReference type="SUPFAM" id="SSF57938">
    <property type="entry name" value="DnaJ/Hsp40 cysteine-rich domain"/>
    <property type="match status" value="1"/>
</dbReference>
<dbReference type="InterPro" id="IPR001623">
    <property type="entry name" value="DnaJ_domain"/>
</dbReference>
<dbReference type="GO" id="GO:0005737">
    <property type="term" value="C:cytoplasm"/>
    <property type="evidence" value="ECO:0007669"/>
    <property type="project" value="UniProtKB-SubCell"/>
</dbReference>
<dbReference type="NCBIfam" id="TIGR02349">
    <property type="entry name" value="DnaJ_bact"/>
    <property type="match status" value="1"/>
</dbReference>
<evidence type="ECO:0000256" key="7">
    <source>
        <dbReference type="ARBA" id="ARBA00023016"/>
    </source>
</evidence>
<dbReference type="InterPro" id="IPR036410">
    <property type="entry name" value="HSP_DnaJ_Cys-rich_dom_sf"/>
</dbReference>
<dbReference type="Gene3D" id="2.10.230.10">
    <property type="entry name" value="Heat shock protein DnaJ, cysteine-rich domain"/>
    <property type="match status" value="1"/>
</dbReference>
<dbReference type="FunFam" id="2.10.230.10:FF:000002">
    <property type="entry name" value="Molecular chaperone DnaJ"/>
    <property type="match status" value="1"/>
</dbReference>
<dbReference type="Gene3D" id="1.10.287.110">
    <property type="entry name" value="DnaJ domain"/>
    <property type="match status" value="1"/>
</dbReference>
<name>A0A068NZ77_FIMGI</name>
<dbReference type="HOGENOM" id="CLU_017633_0_7_0"/>
<evidence type="ECO:0000256" key="5">
    <source>
        <dbReference type="ARBA" id="ARBA00022771"/>
    </source>
</evidence>
<dbReference type="GO" id="GO:0051082">
    <property type="term" value="F:unfolded protein binding"/>
    <property type="evidence" value="ECO:0007669"/>
    <property type="project" value="UniProtKB-UniRule"/>
</dbReference>
<dbReference type="GO" id="GO:0006260">
    <property type="term" value="P:DNA replication"/>
    <property type="evidence" value="ECO:0007669"/>
    <property type="project" value="UniProtKB-KW"/>
</dbReference>
<dbReference type="GO" id="GO:0031072">
    <property type="term" value="F:heat shock protein binding"/>
    <property type="evidence" value="ECO:0007669"/>
    <property type="project" value="InterPro"/>
</dbReference>
<evidence type="ECO:0000256" key="11">
    <source>
        <dbReference type="HAMAP-Rule" id="MF_01152"/>
    </source>
</evidence>
<dbReference type="OrthoDB" id="9779889at2"/>
<keyword evidence="8 11" id="KW-0143">Chaperone</keyword>
<dbReference type="PROSITE" id="PS00636">
    <property type="entry name" value="DNAJ_1"/>
    <property type="match status" value="1"/>
</dbReference>
<dbReference type="GO" id="GO:0009408">
    <property type="term" value="P:response to heat"/>
    <property type="evidence" value="ECO:0007669"/>
    <property type="project" value="InterPro"/>
</dbReference>
<comment type="similarity">
    <text evidence="9 11">Belongs to the DnaJ family.</text>
</comment>
<protein>
    <recommendedName>
        <fullName evidence="10 11">Chaperone protein DnaJ</fullName>
    </recommendedName>
</protein>
<comment type="caution">
    <text evidence="11">Lacks conserved residue(s) required for the propagation of feature annotation.</text>
</comment>
<dbReference type="GO" id="GO:0005524">
    <property type="term" value="F:ATP binding"/>
    <property type="evidence" value="ECO:0007669"/>
    <property type="project" value="InterPro"/>
</dbReference>
<comment type="subunit">
    <text evidence="11">Homodimer.</text>
</comment>
<evidence type="ECO:0000256" key="3">
    <source>
        <dbReference type="ARBA" id="ARBA00022723"/>
    </source>
</evidence>
<dbReference type="InterPro" id="IPR008971">
    <property type="entry name" value="HSP40/DnaJ_pept-bd"/>
</dbReference>
<dbReference type="EMBL" id="CP007139">
    <property type="protein sequence ID" value="AIE88094.1"/>
    <property type="molecule type" value="Genomic_DNA"/>
</dbReference>
<dbReference type="SMART" id="SM00271">
    <property type="entry name" value="DnaJ"/>
    <property type="match status" value="1"/>
</dbReference>
<evidence type="ECO:0000256" key="1">
    <source>
        <dbReference type="ARBA" id="ARBA00022490"/>
    </source>
</evidence>
<feature type="binding site" evidence="11">
    <location>
        <position position="187"/>
    </location>
    <ligand>
        <name>Zn(2+)</name>
        <dbReference type="ChEBI" id="CHEBI:29105"/>
        <label>2</label>
    </ligand>
</feature>
<dbReference type="eggNOG" id="COG0484">
    <property type="taxonomic scope" value="Bacteria"/>
</dbReference>
<dbReference type="Pfam" id="PF01556">
    <property type="entry name" value="DnaJ_C"/>
    <property type="match status" value="1"/>
</dbReference>
<evidence type="ECO:0000259" key="14">
    <source>
        <dbReference type="PROSITE" id="PS51188"/>
    </source>
</evidence>
<dbReference type="Gene3D" id="2.60.260.20">
    <property type="entry name" value="Urease metallochaperone UreE, N-terminal domain"/>
    <property type="match status" value="2"/>
</dbReference>
<keyword evidence="16" id="KW-1185">Reference proteome</keyword>
<evidence type="ECO:0000256" key="2">
    <source>
        <dbReference type="ARBA" id="ARBA00022705"/>
    </source>
</evidence>
<feature type="binding site" evidence="11">
    <location>
        <position position="164"/>
    </location>
    <ligand>
        <name>Zn(2+)</name>
        <dbReference type="ChEBI" id="CHEBI:29105"/>
        <label>2</label>
    </ligand>
</feature>
<keyword evidence="4 11" id="KW-0677">Repeat</keyword>
<feature type="binding site" evidence="11">
    <location>
        <position position="144"/>
    </location>
    <ligand>
        <name>Zn(2+)</name>
        <dbReference type="ChEBI" id="CHEBI:29105"/>
        <label>1</label>
    </ligand>
</feature>
<feature type="binding site" evidence="11">
    <location>
        <position position="161"/>
    </location>
    <ligand>
        <name>Zn(2+)</name>
        <dbReference type="ChEBI" id="CHEBI:29105"/>
        <label>2</label>
    </ligand>
</feature>
<evidence type="ECO:0000313" key="15">
    <source>
        <dbReference type="EMBL" id="AIE88094.1"/>
    </source>
</evidence>
<dbReference type="Proteomes" id="UP000027982">
    <property type="component" value="Chromosome"/>
</dbReference>
<dbReference type="Pfam" id="PF00684">
    <property type="entry name" value="DnaJ_CXXCXGXG"/>
    <property type="match status" value="1"/>
</dbReference>
<evidence type="ECO:0000256" key="6">
    <source>
        <dbReference type="ARBA" id="ARBA00022833"/>
    </source>
</evidence>
<keyword evidence="5 11" id="KW-0863">Zinc-finger</keyword>
<keyword evidence="7 11" id="KW-0346">Stress response</keyword>
<dbReference type="HAMAP" id="MF_01152">
    <property type="entry name" value="DnaJ"/>
    <property type="match status" value="1"/>
</dbReference>
<dbReference type="AlphaFoldDB" id="A0A068NZ77"/>
<evidence type="ECO:0000256" key="9">
    <source>
        <dbReference type="ARBA" id="ARBA00061004"/>
    </source>
</evidence>
<dbReference type="GO" id="GO:0008270">
    <property type="term" value="F:zinc ion binding"/>
    <property type="evidence" value="ECO:0007669"/>
    <property type="project" value="UniProtKB-UniRule"/>
</dbReference>
<dbReference type="CDD" id="cd10747">
    <property type="entry name" value="DnaJ_C"/>
    <property type="match status" value="1"/>
</dbReference>
<evidence type="ECO:0000256" key="10">
    <source>
        <dbReference type="ARBA" id="ARBA00067609"/>
    </source>
</evidence>
<organism evidence="15 16">
    <name type="scientific">Fimbriimonas ginsengisoli Gsoil 348</name>
    <dbReference type="NCBI Taxonomy" id="661478"/>
    <lineage>
        <taxon>Bacteria</taxon>
        <taxon>Bacillati</taxon>
        <taxon>Armatimonadota</taxon>
        <taxon>Fimbriimonadia</taxon>
        <taxon>Fimbriimonadales</taxon>
        <taxon>Fimbriimonadaceae</taxon>
        <taxon>Fimbriimonas</taxon>
    </lineage>
</organism>
<evidence type="ECO:0000256" key="4">
    <source>
        <dbReference type="ARBA" id="ARBA00022737"/>
    </source>
</evidence>
<dbReference type="PANTHER" id="PTHR43096">
    <property type="entry name" value="DNAJ HOMOLOG 1, MITOCHONDRIAL-RELATED"/>
    <property type="match status" value="1"/>
</dbReference>
<dbReference type="SUPFAM" id="SSF49493">
    <property type="entry name" value="HSP40/DnaJ peptide-binding domain"/>
    <property type="match status" value="2"/>
</dbReference>
<dbReference type="InterPro" id="IPR036869">
    <property type="entry name" value="J_dom_sf"/>
</dbReference>
<dbReference type="KEGG" id="fgi:OP10G_4726"/>
<keyword evidence="2 11" id="KW-0235">DNA replication</keyword>
<dbReference type="InterPro" id="IPR018253">
    <property type="entry name" value="DnaJ_domain_CS"/>
</dbReference>
<evidence type="ECO:0000256" key="12">
    <source>
        <dbReference type="PROSITE-ProRule" id="PRU00546"/>
    </source>
</evidence>
<feature type="binding site" evidence="11">
    <location>
        <position position="147"/>
    </location>
    <ligand>
        <name>Zn(2+)</name>
        <dbReference type="ChEBI" id="CHEBI:29105"/>
        <label>1</label>
    </ligand>
</feature>
<reference evidence="15 16" key="1">
    <citation type="journal article" date="2014" name="PLoS ONE">
        <title>The first complete genome sequence of the class fimbriimonadia in the phylum armatimonadetes.</title>
        <authorList>
            <person name="Hu Z.Y."/>
            <person name="Wang Y.Z."/>
            <person name="Im W.T."/>
            <person name="Wang S.Y."/>
            <person name="Zhao G.P."/>
            <person name="Zheng H.J."/>
            <person name="Quan Z.X."/>
        </authorList>
    </citation>
    <scope>NUCLEOTIDE SEQUENCE [LARGE SCALE GENOMIC DNA]</scope>
    <source>
        <strain evidence="15">Gsoil 348</strain>
    </source>
</reference>
<dbReference type="CDD" id="cd10719">
    <property type="entry name" value="DnaJ_zf"/>
    <property type="match status" value="1"/>
</dbReference>
<comment type="cofactor">
    <cofactor evidence="11">
        <name>Zn(2+)</name>
        <dbReference type="ChEBI" id="CHEBI:29105"/>
    </cofactor>
    <text evidence="11">Binds 2 Zn(2+) ions per monomer.</text>
</comment>
<evidence type="ECO:0000256" key="8">
    <source>
        <dbReference type="ARBA" id="ARBA00023186"/>
    </source>
</evidence>
<sequence length="374" mass="39660">MAVKDPYEVLGVARGANADEIKSAYRRLARRHHPDVNPGDPSAEEKFKEVGEAYSILSDPLKRARFDQYGTTDDMPSDPFFGGGGGGNLNDLFDMFFGNMAGGGAPRGRRGRDGDDIRSDVELTLNEVIHGVRKEIEVTRMAECNSCHGTGVEGGGQPDTCPTCRGQGAVASVRNTFLGQVRTTSPCPTCGGTGTQIKNPCHECHGRMVVQETATVVVNIPPGVESGATMQVPGQGSDGVGEGRQGDLYVVLHVKEDSRFDRRGQTLISRLNISFAQAALGDQLQIEGVDETVDVNIAAGTQPGTQITVKGAGLPPLHGGRRGDMIVLVQVKVPTRLSEAEVKLIRELAELSGDSVPKGEDRGGILGGLFGKKK</sequence>
<evidence type="ECO:0000259" key="13">
    <source>
        <dbReference type="PROSITE" id="PS50076"/>
    </source>
</evidence>
<dbReference type="PROSITE" id="PS50076">
    <property type="entry name" value="DNAJ_2"/>
    <property type="match status" value="1"/>
</dbReference>
<feature type="binding site" evidence="11">
    <location>
        <position position="201"/>
    </location>
    <ligand>
        <name>Zn(2+)</name>
        <dbReference type="ChEBI" id="CHEBI:29105"/>
        <label>1</label>
    </ligand>
</feature>
<dbReference type="PRINTS" id="PR00625">
    <property type="entry name" value="JDOMAIN"/>
</dbReference>
<comment type="domain">
    <text evidence="11">The J domain is necessary and sufficient to stimulate DnaK ATPase activity. Zinc center 1 plays an important role in the autonomous, DnaK-independent chaperone activity of DnaJ. Zinc center 2 is essential for interaction with DnaK and for DnaJ activity.</text>
</comment>
<feature type="binding site" evidence="11">
    <location>
        <position position="190"/>
    </location>
    <ligand>
        <name>Zn(2+)</name>
        <dbReference type="ChEBI" id="CHEBI:29105"/>
        <label>2</label>
    </ligand>
</feature>
<feature type="domain" description="CR-type" evidence="14">
    <location>
        <begin position="131"/>
        <end position="213"/>
    </location>
</feature>
<accession>A0A068NZ77</accession>
<dbReference type="FunFam" id="2.60.260.20:FF:000005">
    <property type="entry name" value="Chaperone protein dnaJ 1, mitochondrial"/>
    <property type="match status" value="1"/>
</dbReference>
<dbReference type="CDD" id="cd06257">
    <property type="entry name" value="DnaJ"/>
    <property type="match status" value="1"/>
</dbReference>
<dbReference type="PANTHER" id="PTHR43096:SF48">
    <property type="entry name" value="CHAPERONE PROTEIN DNAJ"/>
    <property type="match status" value="1"/>
</dbReference>
<dbReference type="Pfam" id="PF00226">
    <property type="entry name" value="DnaJ"/>
    <property type="match status" value="1"/>
</dbReference>
<dbReference type="InterPro" id="IPR002939">
    <property type="entry name" value="DnaJ_C"/>
</dbReference>
<dbReference type="STRING" id="661478.OP10G_4726"/>
<dbReference type="InterPro" id="IPR001305">
    <property type="entry name" value="HSP_DnaJ_Cys-rich_dom"/>
</dbReference>
<dbReference type="PROSITE" id="PS51188">
    <property type="entry name" value="ZF_CR"/>
    <property type="match status" value="1"/>
</dbReference>
<comment type="function">
    <text evidence="11">Participates actively in the response to hyperosmotic and heat shock by preventing the aggregation of stress-denatured proteins and by disaggregating proteins, also in an autonomous, DnaK-independent fashion. Unfolded proteins bind initially to DnaJ; upon interaction with the DnaJ-bound protein, DnaK hydrolyzes its bound ATP, resulting in the formation of a stable complex. GrpE releases ADP from DnaK; ATP binding to DnaK triggers the release of the substrate protein, thus completing the reaction cycle. Several rounds of ATP-dependent interactions between DnaJ, DnaK and GrpE are required for fully efficient folding. Also involved, together with DnaK and GrpE, in the DNA replication of plasmids through activation of initiation proteins.</text>
</comment>
<keyword evidence="3 11" id="KW-0479">Metal-binding</keyword>
<keyword evidence="6 11" id="KW-0862">Zinc</keyword>